<evidence type="ECO:0000313" key="4">
    <source>
        <dbReference type="EMBL" id="KAL0818555.1"/>
    </source>
</evidence>
<reference evidence="4 5" key="1">
    <citation type="submission" date="2024-06" db="EMBL/GenBank/DDBJ databases">
        <title>A chromosome-level genome assembly of beet webworm, Loxostege sticticalis.</title>
        <authorList>
            <person name="Zhang Y."/>
        </authorList>
    </citation>
    <scope>NUCLEOTIDE SEQUENCE [LARGE SCALE GENOMIC DNA]</scope>
    <source>
        <strain evidence="4">AQ028</strain>
        <tissue evidence="4">Male pupae</tissue>
    </source>
</reference>
<evidence type="ECO:0000313" key="5">
    <source>
        <dbReference type="Proteomes" id="UP001549921"/>
    </source>
</evidence>
<sequence>MEQYMDMSMDLLDKSESSSSSPPEPVSMAKFNELINTIDIWRSEMNSNMVSIRDDIKGSLSEIQAEIKSLRKDYTSLKQDVCNMNTEIACIQHSLQYQTEDYNALKKRVDDLARTANDQTMTATSNLMSRIDSLEQQARQTNVEICGVPERRNENLVGILEAISKSIHHPFTKGDLVAIHRVPHAHQGSNRPKNIIAKFTTRIQRDNILAAYRKTKSLKSDQLGIEGTPSAIYLNEHLTLQKKQLLRKCRETVRELNCKHVWIRNSTILVRETDDSPALAIRGEGDLEKLKNHKRK</sequence>
<dbReference type="Proteomes" id="UP001549921">
    <property type="component" value="Unassembled WGS sequence"/>
</dbReference>
<name>A0ABD0SFE2_LOXSC</name>
<organism evidence="4 5">
    <name type="scientific">Loxostege sticticalis</name>
    <name type="common">Beet webworm moth</name>
    <dbReference type="NCBI Taxonomy" id="481309"/>
    <lineage>
        <taxon>Eukaryota</taxon>
        <taxon>Metazoa</taxon>
        <taxon>Ecdysozoa</taxon>
        <taxon>Arthropoda</taxon>
        <taxon>Hexapoda</taxon>
        <taxon>Insecta</taxon>
        <taxon>Pterygota</taxon>
        <taxon>Neoptera</taxon>
        <taxon>Endopterygota</taxon>
        <taxon>Lepidoptera</taxon>
        <taxon>Glossata</taxon>
        <taxon>Ditrysia</taxon>
        <taxon>Pyraloidea</taxon>
        <taxon>Crambidae</taxon>
        <taxon>Pyraustinae</taxon>
        <taxon>Loxostege</taxon>
    </lineage>
</organism>
<feature type="domain" description="FP protein C-terminal" evidence="3">
    <location>
        <begin position="239"/>
        <end position="291"/>
    </location>
</feature>
<dbReference type="PANTHER" id="PTHR11505">
    <property type="entry name" value="L1 TRANSPOSABLE ELEMENT-RELATED"/>
    <property type="match status" value="1"/>
</dbReference>
<gene>
    <name evidence="4" type="ORF">ABMA28_008994</name>
</gene>
<dbReference type="EMBL" id="JBEDNZ010000022">
    <property type="protein sequence ID" value="KAL0818555.1"/>
    <property type="molecule type" value="Genomic_DNA"/>
</dbReference>
<proteinExistence type="predicted"/>
<dbReference type="Pfam" id="PF25298">
    <property type="entry name" value="Baculo_FP_2nd"/>
    <property type="match status" value="1"/>
</dbReference>
<dbReference type="Gene3D" id="3.30.70.1820">
    <property type="entry name" value="L1 transposable element, RRM domain"/>
    <property type="match status" value="1"/>
</dbReference>
<comment type="caution">
    <text evidence="4">The sequence shown here is derived from an EMBL/GenBank/DDBJ whole genome shotgun (WGS) entry which is preliminary data.</text>
</comment>
<dbReference type="InterPro" id="IPR057251">
    <property type="entry name" value="FP_C"/>
</dbReference>
<feature type="region of interest" description="Disordered" evidence="2">
    <location>
        <begin position="1"/>
        <end position="27"/>
    </location>
</feature>
<dbReference type="AlphaFoldDB" id="A0ABD0SFE2"/>
<accession>A0ABD0SFE2</accession>
<evidence type="ECO:0000256" key="2">
    <source>
        <dbReference type="SAM" id="MobiDB-lite"/>
    </source>
</evidence>
<evidence type="ECO:0000256" key="1">
    <source>
        <dbReference type="SAM" id="Coils"/>
    </source>
</evidence>
<protein>
    <recommendedName>
        <fullName evidence="3">FP protein C-terminal domain-containing protein</fullName>
    </recommendedName>
</protein>
<feature type="coiled-coil region" evidence="1">
    <location>
        <begin position="53"/>
        <end position="80"/>
    </location>
</feature>
<evidence type="ECO:0000259" key="3">
    <source>
        <dbReference type="Pfam" id="PF25298"/>
    </source>
</evidence>
<dbReference type="InterPro" id="IPR004244">
    <property type="entry name" value="Transposase_22"/>
</dbReference>
<keyword evidence="1" id="KW-0175">Coiled coil</keyword>